<dbReference type="Pfam" id="PF04101">
    <property type="entry name" value="Glyco_tran_28_C"/>
    <property type="match status" value="1"/>
</dbReference>
<dbReference type="EMBL" id="FUYN01000006">
    <property type="protein sequence ID" value="SKB63184.1"/>
    <property type="molecule type" value="Genomic_DNA"/>
</dbReference>
<evidence type="ECO:0000313" key="7">
    <source>
        <dbReference type="EMBL" id="SKB63184.1"/>
    </source>
</evidence>
<dbReference type="OrthoDB" id="9815663at2"/>
<keyword evidence="3" id="KW-0328">Glycosyltransferase</keyword>
<dbReference type="RefSeq" id="WP_079590150.1">
    <property type="nucleotide sequence ID" value="NZ_FUYN01000006.1"/>
</dbReference>
<comment type="subcellular location">
    <subcellularLocation>
        <location evidence="1">Membrane</location>
    </subcellularLocation>
</comment>
<comment type="similarity">
    <text evidence="2">Belongs to the glycosyltransferase 28 family.</text>
</comment>
<dbReference type="InterPro" id="IPR050519">
    <property type="entry name" value="Glycosyltransf_28_UgtP"/>
</dbReference>
<dbReference type="GO" id="GO:0016020">
    <property type="term" value="C:membrane"/>
    <property type="evidence" value="ECO:0007669"/>
    <property type="project" value="UniProtKB-SubCell"/>
</dbReference>
<proteinExistence type="inferred from homology"/>
<organism evidence="7 8">
    <name type="scientific">Acetoanaerobium noterae</name>
    <dbReference type="NCBI Taxonomy" id="745369"/>
    <lineage>
        <taxon>Bacteria</taxon>
        <taxon>Bacillati</taxon>
        <taxon>Bacillota</taxon>
        <taxon>Clostridia</taxon>
        <taxon>Peptostreptococcales</taxon>
        <taxon>Filifactoraceae</taxon>
        <taxon>Acetoanaerobium</taxon>
    </lineage>
</organism>
<dbReference type="InterPro" id="IPR009695">
    <property type="entry name" value="Diacylglyc_glucosyltr_N"/>
</dbReference>
<reference evidence="8" key="1">
    <citation type="submission" date="2017-02" db="EMBL/GenBank/DDBJ databases">
        <authorList>
            <person name="Varghese N."/>
            <person name="Submissions S."/>
        </authorList>
    </citation>
    <scope>NUCLEOTIDE SEQUENCE [LARGE SCALE GENOMIC DNA]</scope>
    <source>
        <strain evidence="8">ATCC 35199</strain>
    </source>
</reference>
<dbReference type="PANTHER" id="PTHR43025:SF3">
    <property type="entry name" value="MONOGALACTOSYLDIACYLGLYCEROL SYNTHASE 1, CHLOROPLASTIC"/>
    <property type="match status" value="1"/>
</dbReference>
<protein>
    <submittedName>
        <fullName evidence="7">Processive 1,2-diacylglycerol beta-glucosyltransferase</fullName>
    </submittedName>
</protein>
<dbReference type="AlphaFoldDB" id="A0A1T5CUU5"/>
<dbReference type="InterPro" id="IPR007235">
    <property type="entry name" value="Glyco_trans_28_C"/>
</dbReference>
<evidence type="ECO:0000256" key="1">
    <source>
        <dbReference type="ARBA" id="ARBA00004370"/>
    </source>
</evidence>
<keyword evidence="4 7" id="KW-0808">Transferase</keyword>
<evidence type="ECO:0000256" key="4">
    <source>
        <dbReference type="ARBA" id="ARBA00022679"/>
    </source>
</evidence>
<evidence type="ECO:0000259" key="5">
    <source>
        <dbReference type="Pfam" id="PF04101"/>
    </source>
</evidence>
<dbReference type="GO" id="GO:0009247">
    <property type="term" value="P:glycolipid biosynthetic process"/>
    <property type="evidence" value="ECO:0007669"/>
    <property type="project" value="InterPro"/>
</dbReference>
<keyword evidence="8" id="KW-1185">Reference proteome</keyword>
<accession>A0A1T5CUU5</accession>
<feature type="domain" description="Diacylglycerol glucosyltransferase N-terminal" evidence="6">
    <location>
        <begin position="16"/>
        <end position="180"/>
    </location>
</feature>
<dbReference type="Proteomes" id="UP000243406">
    <property type="component" value="Unassembled WGS sequence"/>
</dbReference>
<feature type="domain" description="Glycosyl transferase family 28 C-terminal" evidence="5">
    <location>
        <begin position="204"/>
        <end position="300"/>
    </location>
</feature>
<name>A0A1T5CUU5_9FIRM</name>
<sequence>MTRKVLILSASTGGGHNRAARAVQEEAEKLGLECKIVDSLKFVSKMVDTVISKGYETSALYTPKAYGGMYRISDTKVMRKGMDKNLLLKFITKRLWKLIQQEQPDYIVGTHPFPVMAVSKLKEYGYTVLPLYSIITDYTIHSAHIAKEVNAYIVADEYMKSLLEKEGVSSEIVYPYGIPIEKRFLDVIDASSTRKEFDLKDKFTLMLMGGSFGAGNIIDVLSDLLKIKDDIQIIIVCGRNSSLYSKVERYLQTNNKTKDILLLGFTDKMNALMSVSNCIVTKPGGLTTTECILKELPMIIPFFIPGQEKDNLDFLLNNGLAIRPTGTFPLDVVVKTLYDYPEKLERIKISMRMEKKEGSAEKIASLFK</sequence>
<dbReference type="Gene3D" id="3.40.50.2000">
    <property type="entry name" value="Glycogen Phosphorylase B"/>
    <property type="match status" value="1"/>
</dbReference>
<gene>
    <name evidence="7" type="ORF">SAMN02745120_2364</name>
</gene>
<dbReference type="PANTHER" id="PTHR43025">
    <property type="entry name" value="MONOGALACTOSYLDIACYLGLYCEROL SYNTHASE"/>
    <property type="match status" value="1"/>
</dbReference>
<evidence type="ECO:0000259" key="6">
    <source>
        <dbReference type="Pfam" id="PF06925"/>
    </source>
</evidence>
<dbReference type="SUPFAM" id="SSF53756">
    <property type="entry name" value="UDP-Glycosyltransferase/glycogen phosphorylase"/>
    <property type="match status" value="1"/>
</dbReference>
<dbReference type="Pfam" id="PF06925">
    <property type="entry name" value="MGDG_synth"/>
    <property type="match status" value="1"/>
</dbReference>
<evidence type="ECO:0000313" key="8">
    <source>
        <dbReference type="Proteomes" id="UP000243406"/>
    </source>
</evidence>
<evidence type="ECO:0000256" key="2">
    <source>
        <dbReference type="ARBA" id="ARBA00006962"/>
    </source>
</evidence>
<dbReference type="GO" id="GO:0016758">
    <property type="term" value="F:hexosyltransferase activity"/>
    <property type="evidence" value="ECO:0007669"/>
    <property type="project" value="InterPro"/>
</dbReference>
<evidence type="ECO:0000256" key="3">
    <source>
        <dbReference type="ARBA" id="ARBA00022676"/>
    </source>
</evidence>